<evidence type="ECO:0000256" key="1">
    <source>
        <dbReference type="ARBA" id="ARBA00038283"/>
    </source>
</evidence>
<protein>
    <submittedName>
        <fullName evidence="3">Replication protein RepA</fullName>
    </submittedName>
</protein>
<name>A0ABX5D487_9VIBR</name>
<accession>A0ABX5D487</accession>
<comment type="similarity">
    <text evidence="1">Belongs to the initiator RepB protein family.</text>
</comment>
<reference evidence="3 4" key="1">
    <citation type="submission" date="2018-03" db="EMBL/GenBank/DDBJ databases">
        <title>Genetic Diversity and Phenotypic Plasticity of AHL Mediated Quorum Sensing in Environmental Strains of Vibrio mediterranei.</title>
        <authorList>
            <person name="Lantoine F."/>
            <person name="Vouve F."/>
        </authorList>
    </citation>
    <scope>NUCLEOTIDE SEQUENCE [LARGE SCALE GENOMIC DNA]</scope>
    <source>
        <strain evidence="3 4">17LN0615E</strain>
    </source>
</reference>
<dbReference type="Proteomes" id="UP000238163">
    <property type="component" value="Unassembled WGS sequence"/>
</dbReference>
<keyword evidence="4" id="KW-1185">Reference proteome</keyword>
<sequence length="336" mass="38436">MDNIPVKKTSEDGHAILDGQCELVEIKDNYSSSIDYIQRTYDEAVDNPGDSSPQGMPQRDDDSVLVFVPSKNTSIQPSVLLRTPIFSPVGRKTNVTIVEDDLSKELSQLEICKKEGFDRVVLKGPALNMETDFRLWCGLLRVFSSNDLKLEEIRVSFKKFCELCGYPPSRMRARLRESIKASLSRISMKRVEMDKMVDDKLKVLNTGLVLKAYLDEEADEVILLGDPQLWELYRIDHQILVSQLVLQALPRSETAQALYVFFCSLPENPLPVSMERLRARCNLALAKEKEQNRSIRNAIQKLENIGYLKGKWEEWRGKDCYHVQSRDTKMTLNSAE</sequence>
<dbReference type="InterPro" id="IPR000525">
    <property type="entry name" value="Initiator_Rep_WH1"/>
</dbReference>
<gene>
    <name evidence="3" type="ORF">COR51_27300</name>
</gene>
<organism evidence="3 4">
    <name type="scientific">Vibrio mediterranei</name>
    <dbReference type="NCBI Taxonomy" id="689"/>
    <lineage>
        <taxon>Bacteria</taxon>
        <taxon>Pseudomonadati</taxon>
        <taxon>Pseudomonadota</taxon>
        <taxon>Gammaproteobacteria</taxon>
        <taxon>Vibrionales</taxon>
        <taxon>Vibrionaceae</taxon>
        <taxon>Vibrio</taxon>
    </lineage>
</organism>
<proteinExistence type="inferred from homology"/>
<feature type="domain" description="Initiator Rep protein WH1" evidence="2">
    <location>
        <begin position="139"/>
        <end position="261"/>
    </location>
</feature>
<comment type="caution">
    <text evidence="3">The sequence shown here is derived from an EMBL/GenBank/DDBJ whole genome shotgun (WGS) entry which is preliminary data.</text>
</comment>
<evidence type="ECO:0000313" key="4">
    <source>
        <dbReference type="Proteomes" id="UP000238163"/>
    </source>
</evidence>
<evidence type="ECO:0000259" key="2">
    <source>
        <dbReference type="Pfam" id="PF01051"/>
    </source>
</evidence>
<dbReference type="Pfam" id="PF01051">
    <property type="entry name" value="Rep3_N"/>
    <property type="match status" value="1"/>
</dbReference>
<dbReference type="EMBL" id="NWTN01000052">
    <property type="protein sequence ID" value="PRQ64479.1"/>
    <property type="molecule type" value="Genomic_DNA"/>
</dbReference>
<evidence type="ECO:0000313" key="3">
    <source>
        <dbReference type="EMBL" id="PRQ64479.1"/>
    </source>
</evidence>